<dbReference type="AlphaFoldDB" id="A0A1J0GNB6"/>
<reference evidence="3" key="1">
    <citation type="journal article" date="2016" name="Front. Microbiol.">
        <title>Complete Genome Sequence of Clostridium estertheticum DSM 8809, a Microbe Identified in Spoiled Vacuum Packed Beef.</title>
        <authorList>
            <person name="Yu Z."/>
            <person name="Gunn L."/>
            <person name="Brennan E."/>
            <person name="Reid R."/>
            <person name="Wall P.G."/>
            <person name="Gaora O.P."/>
            <person name="Hurley D."/>
            <person name="Bolton D."/>
            <person name="Fanning S."/>
        </authorList>
    </citation>
    <scope>NUCLEOTIDE SEQUENCE [LARGE SCALE GENOMIC DNA]</scope>
    <source>
        <strain evidence="3">DSM 8809</strain>
    </source>
</reference>
<evidence type="ECO:0000256" key="1">
    <source>
        <dbReference type="SAM" id="Coils"/>
    </source>
</evidence>
<keyword evidence="3" id="KW-1185">Reference proteome</keyword>
<evidence type="ECO:0000313" key="2">
    <source>
        <dbReference type="EMBL" id="APC42424.1"/>
    </source>
</evidence>
<keyword evidence="1" id="KW-0175">Coiled coil</keyword>
<name>A0A1J0GNB6_9CLOT</name>
<organism evidence="2 3">
    <name type="scientific">Clostridium estertheticum subsp. estertheticum</name>
    <dbReference type="NCBI Taxonomy" id="1552"/>
    <lineage>
        <taxon>Bacteria</taxon>
        <taxon>Bacillati</taxon>
        <taxon>Bacillota</taxon>
        <taxon>Clostridia</taxon>
        <taxon>Eubacteriales</taxon>
        <taxon>Clostridiaceae</taxon>
        <taxon>Clostridium</taxon>
    </lineage>
</organism>
<dbReference type="KEGG" id="ceu:A7L45_21460"/>
<sequence>MPSGPNLYKIKDSISNGIEVLSNKSEDFIEISKLKYKLHFEENNMDNLYRDLGKELYSIFKSNSRIDSSLLDYCNALKKIENRIKNLDKEISKVNRSK</sequence>
<evidence type="ECO:0000313" key="3">
    <source>
        <dbReference type="Proteomes" id="UP000182569"/>
    </source>
</evidence>
<proteinExistence type="predicted"/>
<gene>
    <name evidence="2" type="ORF">A7L45_21460</name>
</gene>
<dbReference type="OrthoDB" id="1911246at2"/>
<dbReference type="EMBL" id="CP015756">
    <property type="protein sequence ID" value="APC42424.1"/>
    <property type="molecule type" value="Genomic_DNA"/>
</dbReference>
<accession>A0A1J0GNB6</accession>
<feature type="coiled-coil region" evidence="1">
    <location>
        <begin position="70"/>
        <end position="97"/>
    </location>
</feature>
<protein>
    <submittedName>
        <fullName evidence="2">Uncharacterized protein</fullName>
    </submittedName>
</protein>
<dbReference type="Proteomes" id="UP000182569">
    <property type="component" value="Chromosome"/>
</dbReference>
<dbReference type="RefSeq" id="WP_071614709.1">
    <property type="nucleotide sequence ID" value="NZ_CP015756.1"/>
</dbReference>